<dbReference type="EMBL" id="FOWW01000010">
    <property type="protein sequence ID" value="SFQ59956.1"/>
    <property type="molecule type" value="Genomic_DNA"/>
</dbReference>
<proteinExistence type="predicted"/>
<dbReference type="Proteomes" id="UP000198727">
    <property type="component" value="Unassembled WGS sequence"/>
</dbReference>
<dbReference type="InterPro" id="IPR006311">
    <property type="entry name" value="TAT_signal"/>
</dbReference>
<evidence type="ECO:0000313" key="2">
    <source>
        <dbReference type="Proteomes" id="UP000198727"/>
    </source>
</evidence>
<dbReference type="OrthoDB" id="5187892at2"/>
<accession>A0A1I5ZTZ5</accession>
<sequence>MMDWMATGSVTSRRGFLRASALAGAAAGAVAVGADGALAAPRMAQIPPPPPVGAEIPMSMLAVEVPLRVGSMSVEVDFEGEIRFRVTEADAADPWNLTLEVIAFGMAGRHEDGNRVTQDHSLGQITIEQSDTEDTPDSLLKMVSQTPPRWEQTMFLDFTMTIENPPPDLPGGRRSHTPEPLVLSTKEPAKLIGELDNFPPKGEPYQLANPIQLVLPDNPEQTIASVDKFPVKVSEL</sequence>
<dbReference type="NCBIfam" id="TIGR01409">
    <property type="entry name" value="TAT_signal_seq"/>
    <property type="match status" value="1"/>
</dbReference>
<name>A0A1I5ZTZ5_9PSEU</name>
<dbReference type="AlphaFoldDB" id="A0A1I5ZTZ5"/>
<keyword evidence="2" id="KW-1185">Reference proteome</keyword>
<dbReference type="PROSITE" id="PS51318">
    <property type="entry name" value="TAT"/>
    <property type="match status" value="1"/>
</dbReference>
<gene>
    <name evidence="1" type="ORF">SAMN05421810_110135</name>
</gene>
<dbReference type="InterPro" id="IPR019546">
    <property type="entry name" value="TAT_signal_bac_arc"/>
</dbReference>
<organism evidence="1 2">
    <name type="scientific">Amycolatopsis arida</name>
    <dbReference type="NCBI Taxonomy" id="587909"/>
    <lineage>
        <taxon>Bacteria</taxon>
        <taxon>Bacillati</taxon>
        <taxon>Actinomycetota</taxon>
        <taxon>Actinomycetes</taxon>
        <taxon>Pseudonocardiales</taxon>
        <taxon>Pseudonocardiaceae</taxon>
        <taxon>Amycolatopsis</taxon>
    </lineage>
</organism>
<protein>
    <submittedName>
        <fullName evidence="1">Tat (Twin-arginine translocation) pathway signal sequence</fullName>
    </submittedName>
</protein>
<reference evidence="2" key="1">
    <citation type="submission" date="2016-10" db="EMBL/GenBank/DDBJ databases">
        <authorList>
            <person name="Varghese N."/>
            <person name="Submissions S."/>
        </authorList>
    </citation>
    <scope>NUCLEOTIDE SEQUENCE [LARGE SCALE GENOMIC DNA]</scope>
    <source>
        <strain evidence="2">CGMCC 4.5579</strain>
    </source>
</reference>
<evidence type="ECO:0000313" key="1">
    <source>
        <dbReference type="EMBL" id="SFQ59956.1"/>
    </source>
</evidence>